<organism evidence="1 2">
    <name type="scientific">Pseudomonas gingeri</name>
    <dbReference type="NCBI Taxonomy" id="117681"/>
    <lineage>
        <taxon>Bacteria</taxon>
        <taxon>Pseudomonadati</taxon>
        <taxon>Pseudomonadota</taxon>
        <taxon>Gammaproteobacteria</taxon>
        <taxon>Pseudomonadales</taxon>
        <taxon>Pseudomonadaceae</taxon>
        <taxon>Pseudomonas</taxon>
    </lineage>
</organism>
<dbReference type="Gene3D" id="2.30.30.110">
    <property type="match status" value="1"/>
</dbReference>
<comment type="caution">
    <text evidence="1">The sequence shown here is derived from an EMBL/GenBank/DDBJ whole genome shotgun (WGS) entry which is preliminary data.</text>
</comment>
<accession>A0A7Y7WWJ3</accession>
<dbReference type="GO" id="GO:0003677">
    <property type="term" value="F:DNA binding"/>
    <property type="evidence" value="ECO:0007669"/>
    <property type="project" value="InterPro"/>
</dbReference>
<protein>
    <submittedName>
        <fullName evidence="1">Type II toxin-antitoxin system PemK/MazF family toxin</fullName>
    </submittedName>
</protein>
<gene>
    <name evidence="1" type="ORF">HX830_29325</name>
</gene>
<dbReference type="InterPro" id="IPR011067">
    <property type="entry name" value="Plasmid_toxin/cell-grow_inhib"/>
</dbReference>
<dbReference type="RefSeq" id="WP_152741802.1">
    <property type="nucleotide sequence ID" value="NZ_JACAQA010000038.1"/>
</dbReference>
<proteinExistence type="predicted"/>
<evidence type="ECO:0000313" key="2">
    <source>
        <dbReference type="Proteomes" id="UP000522864"/>
    </source>
</evidence>
<dbReference type="InterPro" id="IPR003477">
    <property type="entry name" value="PemK-like"/>
</dbReference>
<dbReference type="Pfam" id="PF02452">
    <property type="entry name" value="PemK_toxin"/>
    <property type="match status" value="1"/>
</dbReference>
<dbReference type="AlphaFoldDB" id="A0A7Y7WWJ3"/>
<dbReference type="Proteomes" id="UP000522864">
    <property type="component" value="Unassembled WGS sequence"/>
</dbReference>
<name>A0A7Y7WWJ3_9PSED</name>
<sequence length="343" mass="37897">MDTIVIRYYQQAKSGLSGTVCLTPLGKETLESISEVLLPSSAAHKVFCIKKFTGVDNYRWHVEGVCLVSLPTASPVVYAVTLSKIFQGPPEEYLQKTMTKRGSSLSKIIQSGTVVEVDYGFIQAIGREDGLLKTNKRYSDTLQKGEMHKRRLAVVVRVNRNVVQVAPVTSDPQSPNDKTTFQLSRDTLDQLTVWGSSGKQSWVISSMIESVSASRILPPITDYEVRGVKRKGRNLNYVLRLTPDEKELLKGCLTHTIGVTDYQQTKDRLAAAQQQITTLAPMHAALEAANAKIAQLELERTELALVNEVANDWDKRMGGGCLQKAVDELRELYSEIEGEPAGG</sequence>
<evidence type="ECO:0000313" key="1">
    <source>
        <dbReference type="EMBL" id="NWB88974.1"/>
    </source>
</evidence>
<dbReference type="EMBL" id="JACAQA010000038">
    <property type="protein sequence ID" value="NWB88974.1"/>
    <property type="molecule type" value="Genomic_DNA"/>
</dbReference>
<reference evidence="1 2" key="1">
    <citation type="submission" date="2020-04" db="EMBL/GenBank/DDBJ databases">
        <title>Molecular characterization of pseudomonads from Agaricus bisporus reveal novel blotch 2 pathogens in Western Europe.</title>
        <authorList>
            <person name="Taparia T."/>
            <person name="Krijger M."/>
            <person name="Haynes E."/>
            <person name="Elpinstone J.G."/>
            <person name="Noble R."/>
            <person name="Van Der Wolf J."/>
        </authorList>
    </citation>
    <scope>NUCLEOTIDE SEQUENCE [LARGE SCALE GENOMIC DNA]</scope>
    <source>
        <strain evidence="1 2">G9001</strain>
    </source>
</reference>